<name>A0A8K0HQB8_9ROSA</name>
<dbReference type="SFLD" id="SFLDG01132">
    <property type="entry name" value="C1.5.3:_5'-Nucleotidase_Like"/>
    <property type="match status" value="1"/>
</dbReference>
<dbReference type="PANTHER" id="PTHR12725:SF81">
    <property type="entry name" value="OS03G0701200 PROTEIN"/>
    <property type="match status" value="1"/>
</dbReference>
<gene>
    <name evidence="1" type="ORF">FNV43_RR01813</name>
</gene>
<dbReference type="Pfam" id="PF00702">
    <property type="entry name" value="Hydrolase"/>
    <property type="match status" value="1"/>
</dbReference>
<dbReference type="SFLD" id="SFLDG01129">
    <property type="entry name" value="C1.5:_HAD__Beta-PGM__Phosphata"/>
    <property type="match status" value="1"/>
</dbReference>
<dbReference type="InterPro" id="IPR006439">
    <property type="entry name" value="HAD-SF_hydro_IA"/>
</dbReference>
<dbReference type="EMBL" id="VOIH02000001">
    <property type="protein sequence ID" value="KAF3457156.1"/>
    <property type="molecule type" value="Genomic_DNA"/>
</dbReference>
<dbReference type="InterPro" id="IPR036412">
    <property type="entry name" value="HAD-like_sf"/>
</dbReference>
<sequence>MDSHTISFCDSNSPFDCIVFDLDDTLYPANTGIASALKKNIDDYLVEKFGFSESKASSHRVELFKTYGSTLAGLRALGHDIDADDYHRLPYDSQLRNLLFSIAQRKIIFTNSDRNHAVKVLERLGLSDCFEQIVCFESMNPNLSKSSRPDEFPVVLKPSMDAMNIALSLIHVNPRRTLFLDDNVRNIAAARAVGLRTVLVGKTVKTEGADYVLDTINNLGKVIPELWVSGTDGGDQRISRTRSDIDSILTTTAVGA</sequence>
<dbReference type="Gene3D" id="3.40.50.1000">
    <property type="entry name" value="HAD superfamily/HAD-like"/>
    <property type="match status" value="1"/>
</dbReference>
<evidence type="ECO:0000313" key="1">
    <source>
        <dbReference type="EMBL" id="KAF3457156.1"/>
    </source>
</evidence>
<comment type="caution">
    <text evidence="1">The sequence shown here is derived from an EMBL/GenBank/DDBJ whole genome shotgun (WGS) entry which is preliminary data.</text>
</comment>
<protein>
    <submittedName>
        <fullName evidence="1">Uncharacterized protein</fullName>
    </submittedName>
</protein>
<proteinExistence type="predicted"/>
<evidence type="ECO:0000313" key="2">
    <source>
        <dbReference type="Proteomes" id="UP000796880"/>
    </source>
</evidence>
<accession>A0A8K0HQB8</accession>
<dbReference type="SUPFAM" id="SSF56784">
    <property type="entry name" value="HAD-like"/>
    <property type="match status" value="1"/>
</dbReference>
<dbReference type="SFLD" id="SFLDS00003">
    <property type="entry name" value="Haloacid_Dehalogenase"/>
    <property type="match status" value="1"/>
</dbReference>
<dbReference type="Gene3D" id="1.10.150.450">
    <property type="match status" value="1"/>
</dbReference>
<organism evidence="1 2">
    <name type="scientific">Rhamnella rubrinervis</name>
    <dbReference type="NCBI Taxonomy" id="2594499"/>
    <lineage>
        <taxon>Eukaryota</taxon>
        <taxon>Viridiplantae</taxon>
        <taxon>Streptophyta</taxon>
        <taxon>Embryophyta</taxon>
        <taxon>Tracheophyta</taxon>
        <taxon>Spermatophyta</taxon>
        <taxon>Magnoliopsida</taxon>
        <taxon>eudicotyledons</taxon>
        <taxon>Gunneridae</taxon>
        <taxon>Pentapetalae</taxon>
        <taxon>rosids</taxon>
        <taxon>fabids</taxon>
        <taxon>Rosales</taxon>
        <taxon>Rhamnaceae</taxon>
        <taxon>rhamnoid group</taxon>
        <taxon>Rhamneae</taxon>
        <taxon>Rhamnella</taxon>
    </lineage>
</organism>
<dbReference type="NCBIfam" id="TIGR01509">
    <property type="entry name" value="HAD-SF-IA-v3"/>
    <property type="match status" value="1"/>
</dbReference>
<keyword evidence="2" id="KW-1185">Reference proteome</keyword>
<dbReference type="Proteomes" id="UP000796880">
    <property type="component" value="Unassembled WGS sequence"/>
</dbReference>
<dbReference type="NCBIfam" id="TIGR01993">
    <property type="entry name" value="Pyr-5-nucltdase"/>
    <property type="match status" value="1"/>
</dbReference>
<dbReference type="AlphaFoldDB" id="A0A8K0HQB8"/>
<dbReference type="InterPro" id="IPR010237">
    <property type="entry name" value="Pyr-5-nucltdase"/>
</dbReference>
<dbReference type="OrthoDB" id="1065058at2759"/>
<dbReference type="PANTHER" id="PTHR12725">
    <property type="entry name" value="HALOACID DEHALOGENASE-LIKE HYDROLASE"/>
    <property type="match status" value="1"/>
</dbReference>
<reference evidence="1" key="1">
    <citation type="submission" date="2020-03" db="EMBL/GenBank/DDBJ databases">
        <title>A high-quality chromosome-level genome assembly of a woody plant with both climbing and erect habits, Rhamnella rubrinervis.</title>
        <authorList>
            <person name="Lu Z."/>
            <person name="Yang Y."/>
            <person name="Zhu X."/>
            <person name="Sun Y."/>
        </authorList>
    </citation>
    <scope>NUCLEOTIDE SEQUENCE</scope>
    <source>
        <strain evidence="1">BYM</strain>
        <tissue evidence="1">Leaf</tissue>
    </source>
</reference>
<dbReference type="InterPro" id="IPR023214">
    <property type="entry name" value="HAD_sf"/>
</dbReference>